<evidence type="ECO:0000313" key="2">
    <source>
        <dbReference type="Proteomes" id="UP001552299"/>
    </source>
</evidence>
<protein>
    <submittedName>
        <fullName evidence="1">Uncharacterized protein</fullName>
    </submittedName>
</protein>
<name>A0ABD0U5E2_DENTH</name>
<accession>A0ABD0U5E2</accession>
<sequence>MLGKVLDRSFAGHISLKEESEHGEHGEPTVLDLLHFEQSSLVWIIGQAKRIKWTSWVKLVFQILYIHVAIC</sequence>
<dbReference type="EMBL" id="JANQDX010000017">
    <property type="protein sequence ID" value="KAL0907310.1"/>
    <property type="molecule type" value="Genomic_DNA"/>
</dbReference>
<dbReference type="Proteomes" id="UP001552299">
    <property type="component" value="Unassembled WGS sequence"/>
</dbReference>
<organism evidence="1 2">
    <name type="scientific">Dendrobium thyrsiflorum</name>
    <name type="common">Pinecone-like raceme dendrobium</name>
    <name type="synonym">Orchid</name>
    <dbReference type="NCBI Taxonomy" id="117978"/>
    <lineage>
        <taxon>Eukaryota</taxon>
        <taxon>Viridiplantae</taxon>
        <taxon>Streptophyta</taxon>
        <taxon>Embryophyta</taxon>
        <taxon>Tracheophyta</taxon>
        <taxon>Spermatophyta</taxon>
        <taxon>Magnoliopsida</taxon>
        <taxon>Liliopsida</taxon>
        <taxon>Asparagales</taxon>
        <taxon>Orchidaceae</taxon>
        <taxon>Epidendroideae</taxon>
        <taxon>Malaxideae</taxon>
        <taxon>Dendrobiinae</taxon>
        <taxon>Dendrobium</taxon>
    </lineage>
</organism>
<dbReference type="AlphaFoldDB" id="A0ABD0U5E2"/>
<reference evidence="1 2" key="1">
    <citation type="journal article" date="2024" name="Plant Biotechnol. J.">
        <title>Dendrobium thyrsiflorum genome and its molecular insights into genes involved in important horticultural traits.</title>
        <authorList>
            <person name="Chen B."/>
            <person name="Wang J.Y."/>
            <person name="Zheng P.J."/>
            <person name="Li K.L."/>
            <person name="Liang Y.M."/>
            <person name="Chen X.F."/>
            <person name="Zhang C."/>
            <person name="Zhao X."/>
            <person name="He X."/>
            <person name="Zhang G.Q."/>
            <person name="Liu Z.J."/>
            <person name="Xu Q."/>
        </authorList>
    </citation>
    <scope>NUCLEOTIDE SEQUENCE [LARGE SCALE GENOMIC DNA]</scope>
    <source>
        <strain evidence="1">GZMU011</strain>
    </source>
</reference>
<keyword evidence="2" id="KW-1185">Reference proteome</keyword>
<gene>
    <name evidence="1" type="ORF">M5K25_021711</name>
</gene>
<evidence type="ECO:0000313" key="1">
    <source>
        <dbReference type="EMBL" id="KAL0907310.1"/>
    </source>
</evidence>
<proteinExistence type="predicted"/>
<comment type="caution">
    <text evidence="1">The sequence shown here is derived from an EMBL/GenBank/DDBJ whole genome shotgun (WGS) entry which is preliminary data.</text>
</comment>